<protein>
    <submittedName>
        <fullName evidence="2">DUF2282 domain-containing protein</fullName>
    </submittedName>
</protein>
<keyword evidence="1" id="KW-0732">Signal</keyword>
<keyword evidence="3" id="KW-1185">Reference proteome</keyword>
<evidence type="ECO:0000256" key="1">
    <source>
        <dbReference type="SAM" id="SignalP"/>
    </source>
</evidence>
<dbReference type="OrthoDB" id="9808309at2"/>
<evidence type="ECO:0000313" key="3">
    <source>
        <dbReference type="Proteomes" id="UP000277007"/>
    </source>
</evidence>
<dbReference type="InterPro" id="IPR018740">
    <property type="entry name" value="DUF2282_membr"/>
</dbReference>
<feature type="signal peptide" evidence="1">
    <location>
        <begin position="1"/>
        <end position="36"/>
    </location>
</feature>
<dbReference type="Proteomes" id="UP000277007">
    <property type="component" value="Unassembled WGS sequence"/>
</dbReference>
<dbReference type="Pfam" id="PF10048">
    <property type="entry name" value="DUF2282"/>
    <property type="match status" value="1"/>
</dbReference>
<reference evidence="2 3" key="1">
    <citation type="submission" date="2018-12" db="EMBL/GenBank/DDBJ databases">
        <authorList>
            <person name="Yang Y."/>
        </authorList>
    </citation>
    <scope>NUCLEOTIDE SEQUENCE [LARGE SCALE GENOMIC DNA]</scope>
    <source>
        <strain evidence="2 3">L-25-5w-1</strain>
    </source>
</reference>
<proteinExistence type="predicted"/>
<accession>A0A3S0KAB0</accession>
<gene>
    <name evidence="2" type="ORF">EJ903_14945</name>
</gene>
<name>A0A3S0KAB0_9PROT</name>
<feature type="chain" id="PRO_5018615976" evidence="1">
    <location>
        <begin position="37"/>
        <end position="95"/>
    </location>
</feature>
<dbReference type="RefSeq" id="WP_126616815.1">
    <property type="nucleotide sequence ID" value="NZ_JBHUCY010000038.1"/>
</dbReference>
<dbReference type="EMBL" id="RXMA01000013">
    <property type="protein sequence ID" value="RTR18930.1"/>
    <property type="molecule type" value="Genomic_DNA"/>
</dbReference>
<sequence>MTTAAKTANKTTLASLIAATAITAALAGASVGTAQAADEKEKCYGIAKAGMNDCQTPTSSCAGTSKKDGEGHAFLLVPKGTCGKLVGASVTPKAG</sequence>
<comment type="caution">
    <text evidence="2">The sequence shown here is derived from an EMBL/GenBank/DDBJ whole genome shotgun (WGS) entry which is preliminary data.</text>
</comment>
<organism evidence="2 3">
    <name type="scientific">Azospirillum griseum</name>
    <dbReference type="NCBI Taxonomy" id="2496639"/>
    <lineage>
        <taxon>Bacteria</taxon>
        <taxon>Pseudomonadati</taxon>
        <taxon>Pseudomonadota</taxon>
        <taxon>Alphaproteobacteria</taxon>
        <taxon>Rhodospirillales</taxon>
        <taxon>Azospirillaceae</taxon>
        <taxon>Azospirillum</taxon>
    </lineage>
</organism>
<evidence type="ECO:0000313" key="2">
    <source>
        <dbReference type="EMBL" id="RTR18930.1"/>
    </source>
</evidence>
<dbReference type="AlphaFoldDB" id="A0A3S0KAB0"/>